<accession>A0A7C3RIV7</accession>
<evidence type="ECO:0000256" key="1">
    <source>
        <dbReference type="ARBA" id="ARBA00010688"/>
    </source>
</evidence>
<dbReference type="InterPro" id="IPR011611">
    <property type="entry name" value="PfkB_dom"/>
</dbReference>
<dbReference type="InterPro" id="IPR052700">
    <property type="entry name" value="Carb_kinase_PfkB-like"/>
</dbReference>
<dbReference type="InterPro" id="IPR029056">
    <property type="entry name" value="Ribokinase-like"/>
</dbReference>
<dbReference type="PANTHER" id="PTHR43320">
    <property type="entry name" value="SUGAR KINASE"/>
    <property type="match status" value="1"/>
</dbReference>
<dbReference type="CDD" id="cd01166">
    <property type="entry name" value="KdgK"/>
    <property type="match status" value="1"/>
</dbReference>
<comment type="caution">
    <text evidence="5">The sequence shown here is derived from an EMBL/GenBank/DDBJ whole genome shotgun (WGS) entry which is preliminary data.</text>
</comment>
<protein>
    <submittedName>
        <fullName evidence="5">Sugar kinase</fullName>
    </submittedName>
</protein>
<sequence length="320" mass="36681">MVDIISYGEVMVRITPERYRTFLSSNTWNVEIGGTEANVLISLSLLGLKTEFISFFPNNFLGYRALSELRKYGVGTNRVRLISEGRMGMYFVELHHRTKGIKVLYDRKNSSFSLTPLSDSDLDYLKKAKLIHLTGITPSLSEICKNNVIKICTSKKESQKLSFDVNFRQKLWGVEECRRFLDIVIPFVDILFIKKEDYKLLFGNNVEDDKILYNLQKRFGKEKIYVLTRGEEGCSVLYGDKYFLQKALSTDMVDRIGAGDAFVAGFLYGYLKGKTLEECAKYGNILASLKMSVFGDFLALDEETLEGFLESFNNEWSVER</sequence>
<dbReference type="Gene3D" id="3.40.1190.20">
    <property type="match status" value="1"/>
</dbReference>
<evidence type="ECO:0000313" key="5">
    <source>
        <dbReference type="EMBL" id="HFX12660.1"/>
    </source>
</evidence>
<dbReference type="AlphaFoldDB" id="A0A7C3RIV7"/>
<comment type="similarity">
    <text evidence="1">Belongs to the carbohydrate kinase PfkB family.</text>
</comment>
<name>A0A7C3RIV7_DICTH</name>
<dbReference type="GO" id="GO:0016301">
    <property type="term" value="F:kinase activity"/>
    <property type="evidence" value="ECO:0007669"/>
    <property type="project" value="UniProtKB-KW"/>
</dbReference>
<dbReference type="Pfam" id="PF00294">
    <property type="entry name" value="PfkB"/>
    <property type="match status" value="1"/>
</dbReference>
<dbReference type="SUPFAM" id="SSF53613">
    <property type="entry name" value="Ribokinase-like"/>
    <property type="match status" value="1"/>
</dbReference>
<keyword evidence="3 5" id="KW-0418">Kinase</keyword>
<evidence type="ECO:0000256" key="2">
    <source>
        <dbReference type="ARBA" id="ARBA00022679"/>
    </source>
</evidence>
<evidence type="ECO:0000256" key="3">
    <source>
        <dbReference type="ARBA" id="ARBA00022777"/>
    </source>
</evidence>
<reference evidence="5" key="1">
    <citation type="journal article" date="2020" name="mSystems">
        <title>Genome- and Community-Level Interaction Insights into Carbon Utilization and Element Cycling Functions of Hydrothermarchaeota in Hydrothermal Sediment.</title>
        <authorList>
            <person name="Zhou Z."/>
            <person name="Liu Y."/>
            <person name="Xu W."/>
            <person name="Pan J."/>
            <person name="Luo Z.H."/>
            <person name="Li M."/>
        </authorList>
    </citation>
    <scope>NUCLEOTIDE SEQUENCE [LARGE SCALE GENOMIC DNA]</scope>
    <source>
        <strain evidence="5">SpSt-81</strain>
    </source>
</reference>
<organism evidence="5">
    <name type="scientific">Dictyoglomus thermophilum</name>
    <dbReference type="NCBI Taxonomy" id="14"/>
    <lineage>
        <taxon>Bacteria</taxon>
        <taxon>Pseudomonadati</taxon>
        <taxon>Dictyoglomota</taxon>
        <taxon>Dictyoglomia</taxon>
        <taxon>Dictyoglomales</taxon>
        <taxon>Dictyoglomaceae</taxon>
        <taxon>Dictyoglomus</taxon>
    </lineage>
</organism>
<feature type="domain" description="Carbohydrate kinase PfkB" evidence="4">
    <location>
        <begin position="3"/>
        <end position="295"/>
    </location>
</feature>
<gene>
    <name evidence="5" type="ORF">ENW00_00635</name>
</gene>
<proteinExistence type="inferred from homology"/>
<dbReference type="EMBL" id="DTIN01000008">
    <property type="protein sequence ID" value="HFX12660.1"/>
    <property type="molecule type" value="Genomic_DNA"/>
</dbReference>
<dbReference type="PANTHER" id="PTHR43320:SF2">
    <property type="entry name" value="2-DEHYDRO-3-DEOXYGLUCONOKINASE_2-DEHYDRO-3-DEOXYGALACTONOKINASE"/>
    <property type="match status" value="1"/>
</dbReference>
<keyword evidence="2" id="KW-0808">Transferase</keyword>
<evidence type="ECO:0000259" key="4">
    <source>
        <dbReference type="Pfam" id="PF00294"/>
    </source>
</evidence>